<protein>
    <submittedName>
        <fullName evidence="1">Uncharacterized protein</fullName>
    </submittedName>
</protein>
<gene>
    <name evidence="1" type="ORF">FRACYDRAFT_235698</name>
</gene>
<dbReference type="KEGG" id="fcy:FRACYDRAFT_235698"/>
<sequence length="223" mass="25141">MSHEDPLSITDSITDPITDPTGLIIKMAEPDGGVETVDQSTDANDEEEEVVLTTVHENANADEKVIREVEGLTVESTEIVTDDDNDKDADNDEDKDDIRYEKCLEKCRFHRTGHDIAVSTIGIEMYNALSMGQRRNVPVRCQRTIPTTTYCHGTRDALQGSALAQWSLDNPQEELLVLGTVVESQHLRRKNPMWERSGLMLVGFKQNGSQIRLAWFKHARVKY</sequence>
<dbReference type="Proteomes" id="UP000095751">
    <property type="component" value="Unassembled WGS sequence"/>
</dbReference>
<evidence type="ECO:0000313" key="2">
    <source>
        <dbReference type="Proteomes" id="UP000095751"/>
    </source>
</evidence>
<dbReference type="AlphaFoldDB" id="A0A1E7FNA2"/>
<dbReference type="InParanoid" id="A0A1E7FNA2"/>
<name>A0A1E7FNA2_9STRA</name>
<dbReference type="EMBL" id="KV784355">
    <property type="protein sequence ID" value="OEU19640.1"/>
    <property type="molecule type" value="Genomic_DNA"/>
</dbReference>
<keyword evidence="2" id="KW-1185">Reference proteome</keyword>
<reference evidence="1 2" key="1">
    <citation type="submission" date="2016-09" db="EMBL/GenBank/DDBJ databases">
        <title>Extensive genetic diversity and differential bi-allelic expression allows diatom success in the polar Southern Ocean.</title>
        <authorList>
            <consortium name="DOE Joint Genome Institute"/>
            <person name="Mock T."/>
            <person name="Otillar R.P."/>
            <person name="Strauss J."/>
            <person name="Dupont C."/>
            <person name="Frickenhaus S."/>
            <person name="Maumus F."/>
            <person name="Mcmullan M."/>
            <person name="Sanges R."/>
            <person name="Schmutz J."/>
            <person name="Toseland A."/>
            <person name="Valas R."/>
            <person name="Veluchamy A."/>
            <person name="Ward B.J."/>
            <person name="Allen A."/>
            <person name="Barry K."/>
            <person name="Falciatore A."/>
            <person name="Ferrante M."/>
            <person name="Fortunato A.E."/>
            <person name="Gloeckner G."/>
            <person name="Gruber A."/>
            <person name="Hipkin R."/>
            <person name="Janech M."/>
            <person name="Kroth P."/>
            <person name="Leese F."/>
            <person name="Lindquist E."/>
            <person name="Lyon B.R."/>
            <person name="Martin J."/>
            <person name="Mayer C."/>
            <person name="Parker M."/>
            <person name="Quesneville H."/>
            <person name="Raymond J."/>
            <person name="Uhlig C."/>
            <person name="Valentin K.U."/>
            <person name="Worden A.Z."/>
            <person name="Armbrust E.V."/>
            <person name="Bowler C."/>
            <person name="Green B."/>
            <person name="Moulton V."/>
            <person name="Van Oosterhout C."/>
            <person name="Grigoriev I."/>
        </authorList>
    </citation>
    <scope>NUCLEOTIDE SEQUENCE [LARGE SCALE GENOMIC DNA]</scope>
    <source>
        <strain evidence="1 2">CCMP1102</strain>
    </source>
</reference>
<organism evidence="1 2">
    <name type="scientific">Fragilariopsis cylindrus CCMP1102</name>
    <dbReference type="NCBI Taxonomy" id="635003"/>
    <lineage>
        <taxon>Eukaryota</taxon>
        <taxon>Sar</taxon>
        <taxon>Stramenopiles</taxon>
        <taxon>Ochrophyta</taxon>
        <taxon>Bacillariophyta</taxon>
        <taxon>Bacillariophyceae</taxon>
        <taxon>Bacillariophycidae</taxon>
        <taxon>Bacillariales</taxon>
        <taxon>Bacillariaceae</taxon>
        <taxon>Fragilariopsis</taxon>
    </lineage>
</organism>
<evidence type="ECO:0000313" key="1">
    <source>
        <dbReference type="EMBL" id="OEU19640.1"/>
    </source>
</evidence>
<proteinExistence type="predicted"/>
<accession>A0A1E7FNA2</accession>